<name>A0AAF0QKP9_SOLVR</name>
<accession>A0AAF0QKP9</accession>
<evidence type="ECO:0000313" key="2">
    <source>
        <dbReference type="Proteomes" id="UP001234989"/>
    </source>
</evidence>
<proteinExistence type="predicted"/>
<keyword evidence="2" id="KW-1185">Reference proteome</keyword>
<dbReference type="EMBL" id="CP133615">
    <property type="protein sequence ID" value="WMV24170.1"/>
    <property type="molecule type" value="Genomic_DNA"/>
</dbReference>
<reference evidence="1" key="1">
    <citation type="submission" date="2023-08" db="EMBL/GenBank/DDBJ databases">
        <title>A de novo genome assembly of Solanum verrucosum Schlechtendal, a Mexican diploid species geographically isolated from the other diploid A-genome species in potato relatives.</title>
        <authorList>
            <person name="Hosaka K."/>
        </authorList>
    </citation>
    <scope>NUCLEOTIDE SEQUENCE</scope>
    <source>
        <tissue evidence="1">Young leaves</tissue>
    </source>
</reference>
<protein>
    <submittedName>
        <fullName evidence="1">Uncharacterized protein</fullName>
    </submittedName>
</protein>
<gene>
    <name evidence="1" type="ORF">MTR67_017555</name>
</gene>
<dbReference type="AlphaFoldDB" id="A0AAF0QKP9"/>
<sequence length="43" mass="4803">MQILRSCRCNLRHHPRTVGQSMARVGGPWFTTATLPKPAQKIG</sequence>
<dbReference type="Proteomes" id="UP001234989">
    <property type="component" value="Chromosome 4"/>
</dbReference>
<organism evidence="1 2">
    <name type="scientific">Solanum verrucosum</name>
    <dbReference type="NCBI Taxonomy" id="315347"/>
    <lineage>
        <taxon>Eukaryota</taxon>
        <taxon>Viridiplantae</taxon>
        <taxon>Streptophyta</taxon>
        <taxon>Embryophyta</taxon>
        <taxon>Tracheophyta</taxon>
        <taxon>Spermatophyta</taxon>
        <taxon>Magnoliopsida</taxon>
        <taxon>eudicotyledons</taxon>
        <taxon>Gunneridae</taxon>
        <taxon>Pentapetalae</taxon>
        <taxon>asterids</taxon>
        <taxon>lamiids</taxon>
        <taxon>Solanales</taxon>
        <taxon>Solanaceae</taxon>
        <taxon>Solanoideae</taxon>
        <taxon>Solaneae</taxon>
        <taxon>Solanum</taxon>
    </lineage>
</organism>
<evidence type="ECO:0000313" key="1">
    <source>
        <dbReference type="EMBL" id="WMV24170.1"/>
    </source>
</evidence>